<accession>A0ABZ1B994</accession>
<sequence length="196" mass="20607">MTPTHEIGEVQGSGDVTPLDGQQVTVRGVVVGDLPGMSGFFLQDTDGDGDTATSDGIFVFSPLEVDLGDTVAVTGEAQEYFEQTQISSQNGAETCADGTAADLPAPAALDLPADDAAREQLEGMLVEPVDTLTVSEVYELTIYGDLTLSEDGLLVQPTELARPGAQAEAVAAQNELRRIVLDDAVSGRVTRRRRPT</sequence>
<dbReference type="PANTHER" id="PTHR42834">
    <property type="entry name" value="ENDONUCLEASE/EXONUCLEASE/PHOSPHATASE FAMILY PROTEIN (AFU_ORTHOLOGUE AFUA_3G09210)"/>
    <property type="match status" value="1"/>
</dbReference>
<dbReference type="PANTHER" id="PTHR42834:SF1">
    <property type="entry name" value="ENDONUCLEASE_EXONUCLEASE_PHOSPHATASE FAMILY PROTEIN (AFU_ORTHOLOGUE AFUA_3G09210)"/>
    <property type="match status" value="1"/>
</dbReference>
<dbReference type="RefSeq" id="WP_324277571.1">
    <property type="nucleotide sequence ID" value="NZ_CP141261.1"/>
</dbReference>
<dbReference type="Proteomes" id="UP001324287">
    <property type="component" value="Chromosome"/>
</dbReference>
<organism evidence="2 3">
    <name type="scientific">Blastococcus brunescens</name>
    <dbReference type="NCBI Taxonomy" id="1564165"/>
    <lineage>
        <taxon>Bacteria</taxon>
        <taxon>Bacillati</taxon>
        <taxon>Actinomycetota</taxon>
        <taxon>Actinomycetes</taxon>
        <taxon>Geodermatophilales</taxon>
        <taxon>Geodermatophilaceae</taxon>
        <taxon>Blastococcus</taxon>
    </lineage>
</organism>
<evidence type="ECO:0000313" key="2">
    <source>
        <dbReference type="EMBL" id="WRL66256.1"/>
    </source>
</evidence>
<dbReference type="EMBL" id="CP141261">
    <property type="protein sequence ID" value="WRL66256.1"/>
    <property type="molecule type" value="Genomic_DNA"/>
</dbReference>
<proteinExistence type="predicted"/>
<evidence type="ECO:0000256" key="1">
    <source>
        <dbReference type="SAM" id="MobiDB-lite"/>
    </source>
</evidence>
<protein>
    <submittedName>
        <fullName evidence="2">Uncharacterized protein</fullName>
    </submittedName>
</protein>
<gene>
    <name evidence="2" type="ORF">U6N30_12765</name>
</gene>
<keyword evidence="3" id="KW-1185">Reference proteome</keyword>
<feature type="region of interest" description="Disordered" evidence="1">
    <location>
        <begin position="1"/>
        <end position="20"/>
    </location>
</feature>
<name>A0ABZ1B994_9ACTN</name>
<reference evidence="2 3" key="1">
    <citation type="submission" date="2023-12" db="EMBL/GenBank/DDBJ databases">
        <title>Blastococcus brunescens sp. nov., an actonobacterium isolated from sandstone collected in sahara desert.</title>
        <authorList>
            <person name="Gtari M."/>
            <person name="Ghodhbane F."/>
        </authorList>
    </citation>
    <scope>NUCLEOTIDE SEQUENCE [LARGE SCALE GENOMIC DNA]</scope>
    <source>
        <strain evidence="2 3">BMG 8361</strain>
    </source>
</reference>
<evidence type="ECO:0000313" key="3">
    <source>
        <dbReference type="Proteomes" id="UP001324287"/>
    </source>
</evidence>
<dbReference type="CDD" id="cd04486">
    <property type="entry name" value="YhcR_OBF_like"/>
    <property type="match status" value="1"/>
</dbReference>